<keyword evidence="1 2" id="KW-0732">Signal</keyword>
<evidence type="ECO:0000256" key="1">
    <source>
        <dbReference type="ARBA" id="ARBA00022729"/>
    </source>
</evidence>
<dbReference type="PANTHER" id="PTHR30006">
    <property type="entry name" value="THIAMINE-BINDING PERIPLASMIC PROTEIN-RELATED"/>
    <property type="match status" value="1"/>
</dbReference>
<dbReference type="Pfam" id="PF13416">
    <property type="entry name" value="SBP_bac_8"/>
    <property type="match status" value="1"/>
</dbReference>
<dbReference type="Gene3D" id="3.40.190.10">
    <property type="entry name" value="Periplasmic binding protein-like II"/>
    <property type="match status" value="2"/>
</dbReference>
<reference evidence="4" key="1">
    <citation type="journal article" date="2019" name="Int. J. Syst. Evol. Microbiol.">
        <title>The Global Catalogue of Microorganisms (GCM) 10K type strain sequencing project: providing services to taxonomists for standard genome sequencing and annotation.</title>
        <authorList>
            <consortium name="The Broad Institute Genomics Platform"/>
            <consortium name="The Broad Institute Genome Sequencing Center for Infectious Disease"/>
            <person name="Wu L."/>
            <person name="Ma J."/>
        </authorList>
    </citation>
    <scope>NUCLEOTIDE SEQUENCE [LARGE SCALE GENOMIC DNA]</scope>
    <source>
        <strain evidence="4">JCM 16702</strain>
    </source>
</reference>
<name>A0ABP7WLC8_9ACTN</name>
<evidence type="ECO:0000256" key="2">
    <source>
        <dbReference type="SAM" id="SignalP"/>
    </source>
</evidence>
<dbReference type="SUPFAM" id="SSF53850">
    <property type="entry name" value="Periplasmic binding protein-like II"/>
    <property type="match status" value="1"/>
</dbReference>
<organism evidence="3 4">
    <name type="scientific">Actinomadura miaoliensis</name>
    <dbReference type="NCBI Taxonomy" id="430685"/>
    <lineage>
        <taxon>Bacteria</taxon>
        <taxon>Bacillati</taxon>
        <taxon>Actinomycetota</taxon>
        <taxon>Actinomycetes</taxon>
        <taxon>Streptosporangiales</taxon>
        <taxon>Thermomonosporaceae</taxon>
        <taxon>Actinomadura</taxon>
    </lineage>
</organism>
<comment type="caution">
    <text evidence="3">The sequence shown here is derived from an EMBL/GenBank/DDBJ whole genome shotgun (WGS) entry which is preliminary data.</text>
</comment>
<dbReference type="EMBL" id="BAAAZG010000047">
    <property type="protein sequence ID" value="GAA4091551.1"/>
    <property type="molecule type" value="Genomic_DNA"/>
</dbReference>
<evidence type="ECO:0000313" key="3">
    <source>
        <dbReference type="EMBL" id="GAA4091551.1"/>
    </source>
</evidence>
<dbReference type="RefSeq" id="WP_344954486.1">
    <property type="nucleotide sequence ID" value="NZ_BAAAZG010000047.1"/>
</dbReference>
<gene>
    <name evidence="3" type="ORF">GCM10022214_60880</name>
</gene>
<feature type="chain" id="PRO_5047201900" evidence="2">
    <location>
        <begin position="40"/>
        <end position="394"/>
    </location>
</feature>
<accession>A0ABP7WLC8</accession>
<protein>
    <submittedName>
        <fullName evidence="3">ABC transporter substrate-binding protein</fullName>
    </submittedName>
</protein>
<dbReference type="Proteomes" id="UP001500683">
    <property type="component" value="Unassembled WGS sequence"/>
</dbReference>
<evidence type="ECO:0000313" key="4">
    <source>
        <dbReference type="Proteomes" id="UP001500683"/>
    </source>
</evidence>
<sequence length="394" mass="42346">MPASSIRWPLRPGGRLARPRRTRLALSLGAAVSAMGLLAACGGGEAQPANVVATGQAPSYYPADYGQVIEASRREGGTLNIYSNTDQENWAPIFRDFRRKYPWVTKISANNLDSDEVFQRVLSEQATSGSPADVLVSNAAQGWAEFAAKAGALMPYKSPEVEKLPDFATLLPNVHTMSIDPLGVAYNSSLLPKEPTSIQALADLVAGDQGKYRNKITTRDVDGAFGFSVSHAFTAARPGAWTSLQRILPLARPETSSGTQLEKIISGEYHAGFFISAAPAYPMIENSGGLLKLAFPKDGTVVLPRGIGMNAKAPHPATAKLFTDFVLSEEGQRAVAEGGLTSYREGVEAREDRHTYQDLVRQVGAGNLVFVKYARVPGDQVKAFVSRWNGLLGH</sequence>
<proteinExistence type="predicted"/>
<feature type="signal peptide" evidence="2">
    <location>
        <begin position="1"/>
        <end position="39"/>
    </location>
</feature>
<dbReference type="InterPro" id="IPR006059">
    <property type="entry name" value="SBP"/>
</dbReference>
<dbReference type="PANTHER" id="PTHR30006:SF25">
    <property type="entry name" value="PHOSPHOGLYCERATE TRANSPORT REGULATORY PROTEIN PGTC"/>
    <property type="match status" value="1"/>
</dbReference>
<keyword evidence="4" id="KW-1185">Reference proteome</keyword>